<evidence type="ECO:0000256" key="1">
    <source>
        <dbReference type="SAM" id="MobiDB-lite"/>
    </source>
</evidence>
<feature type="compositionally biased region" description="Basic residues" evidence="1">
    <location>
        <begin position="73"/>
        <end position="85"/>
    </location>
</feature>
<evidence type="ECO:0000313" key="4">
    <source>
        <dbReference type="RefSeq" id="XP_020097781.1"/>
    </source>
</evidence>
<sequence>MGVGEWGNGGRVEFGCLVGLGWAFPVQDVGYRASGRRFRPSPHYPQPGGYWARHFPPIRLLLLLRPQLRRSRSSHLPSVRRRCPNPRRSPEFRRNQNLEKSRITGITKHLEKNQNPSWHQVFAFSKDCIQANFVGRIVFDLTDVPLAPQWYKLEDKKGDKLSSGVGGGELMLAVWIGTQADEAFPDAWHSVSLDVLAVVTLRKLSAAASRVPAEPRRPRRVARRESPLARPALPQRHRSLHQWDDLFGSPFPANPVKEPHVSYPKKRKDSLSVRDNDQFILRKRRKKWSSLEEETLRKSVESHRNFERL</sequence>
<organism evidence="4">
    <name type="scientific">Ananas comosus</name>
    <name type="common">Pineapple</name>
    <name type="synonym">Ananas ananas</name>
    <dbReference type="NCBI Taxonomy" id="4615"/>
    <lineage>
        <taxon>Eukaryota</taxon>
        <taxon>Viridiplantae</taxon>
        <taxon>Streptophyta</taxon>
        <taxon>Embryophyta</taxon>
        <taxon>Tracheophyta</taxon>
        <taxon>Spermatophyta</taxon>
        <taxon>Magnoliopsida</taxon>
        <taxon>Liliopsida</taxon>
        <taxon>Poales</taxon>
        <taxon>Bromeliaceae</taxon>
        <taxon>Bromelioideae</taxon>
        <taxon>Ananas</taxon>
    </lineage>
</organism>
<name>A0A6P5FN96_ANACO</name>
<feature type="region of interest" description="Disordered" evidence="1">
    <location>
        <begin position="209"/>
        <end position="236"/>
    </location>
</feature>
<dbReference type="InterPro" id="IPR035892">
    <property type="entry name" value="C2_domain_sf"/>
</dbReference>
<dbReference type="AlphaFoldDB" id="A0A6P5FN96"/>
<proteinExistence type="predicted"/>
<feature type="region of interest" description="Disordered" evidence="1">
    <location>
        <begin position="73"/>
        <end position="94"/>
    </location>
</feature>
<protein>
    <submittedName>
        <fullName evidence="3 4">Uncharacterized protein LOC109716653 isoform X1</fullName>
    </submittedName>
</protein>
<dbReference type="InterPro" id="IPR047259">
    <property type="entry name" value="QUIRKY-like"/>
</dbReference>
<dbReference type="PANTHER" id="PTHR31425:SF22">
    <property type="entry name" value="MULTIPLE C2 DOMAIN AND TRANSMEMBRANE REGION PROTEIN 6"/>
    <property type="match status" value="1"/>
</dbReference>
<accession>A0A6P5FN96</accession>
<evidence type="ECO:0000313" key="3">
    <source>
        <dbReference type="RefSeq" id="XP_020097780.1"/>
    </source>
</evidence>
<dbReference type="GeneID" id="109716653"/>
<dbReference type="Proteomes" id="UP000515123">
    <property type="component" value="Linkage group 10"/>
</dbReference>
<dbReference type="PANTHER" id="PTHR31425">
    <property type="entry name" value="PHOSPHORIBOSYLANTHRANILATE TRANSFERASE ISOFORM 1"/>
    <property type="match status" value="1"/>
</dbReference>
<dbReference type="OrthoDB" id="67700at2759"/>
<reference evidence="2" key="1">
    <citation type="journal article" date="2015" name="Nat. Genet.">
        <title>The pineapple genome and the evolution of CAM photosynthesis.</title>
        <authorList>
            <person name="Ming R."/>
            <person name="VanBuren R."/>
            <person name="Wai C.M."/>
            <person name="Tang H."/>
            <person name="Schatz M.C."/>
            <person name="Bowers J.E."/>
            <person name="Lyons E."/>
            <person name="Wang M.L."/>
            <person name="Chen J."/>
            <person name="Biggers E."/>
            <person name="Zhang J."/>
            <person name="Huang L."/>
            <person name="Zhang L."/>
            <person name="Miao W."/>
            <person name="Zhang J."/>
            <person name="Ye Z."/>
            <person name="Miao C."/>
            <person name="Lin Z."/>
            <person name="Wang H."/>
            <person name="Zhou H."/>
            <person name="Yim W.C."/>
            <person name="Priest H.D."/>
            <person name="Zheng C."/>
            <person name="Woodhouse M."/>
            <person name="Edger P.P."/>
            <person name="Guyot R."/>
            <person name="Guo H.B."/>
            <person name="Guo H."/>
            <person name="Zheng G."/>
            <person name="Singh R."/>
            <person name="Sharma A."/>
            <person name="Min X."/>
            <person name="Zheng Y."/>
            <person name="Lee H."/>
            <person name="Gurtowski J."/>
            <person name="Sedlazeck F.J."/>
            <person name="Harkess A."/>
            <person name="McKain M.R."/>
            <person name="Liao Z."/>
            <person name="Fang J."/>
            <person name="Liu J."/>
            <person name="Zhang X."/>
            <person name="Zhang Q."/>
            <person name="Hu W."/>
            <person name="Qin Y."/>
            <person name="Wang K."/>
            <person name="Chen L.Y."/>
            <person name="Shirley N."/>
            <person name="Lin Y.R."/>
            <person name="Liu L.Y."/>
            <person name="Hernandez A.G."/>
            <person name="Wright C.L."/>
            <person name="Bulone V."/>
            <person name="Tuskan G.A."/>
            <person name="Heath K."/>
            <person name="Zee F."/>
            <person name="Moore P.H."/>
            <person name="Sunkar R."/>
            <person name="Leebens-Mack J.H."/>
            <person name="Mockler T."/>
            <person name="Bennetzen J.L."/>
            <person name="Freeling M."/>
            <person name="Sankoff D."/>
            <person name="Paterson A.H."/>
            <person name="Zhu X."/>
            <person name="Yang X."/>
            <person name="Smith J.A."/>
            <person name="Cushman J.C."/>
            <person name="Paull R.E."/>
            <person name="Yu Q."/>
        </authorList>
    </citation>
    <scope>NUCLEOTIDE SEQUENCE [LARGE SCALE GENOMIC DNA]</scope>
    <source>
        <strain evidence="2">cv. F153</strain>
    </source>
</reference>
<dbReference type="SUPFAM" id="SSF49562">
    <property type="entry name" value="C2 domain (Calcium/lipid-binding domain, CaLB)"/>
    <property type="match status" value="1"/>
</dbReference>
<dbReference type="RefSeq" id="XP_020097781.1">
    <property type="nucleotide sequence ID" value="XM_020242192.1"/>
</dbReference>
<reference evidence="3 4" key="2">
    <citation type="submission" date="2025-04" db="UniProtKB">
        <authorList>
            <consortium name="RefSeq"/>
        </authorList>
    </citation>
    <scope>IDENTIFICATION</scope>
    <source>
        <tissue evidence="3 4">Leaf</tissue>
    </source>
</reference>
<gene>
    <name evidence="3 4" type="primary">LOC109716653</name>
</gene>
<keyword evidence="2" id="KW-1185">Reference proteome</keyword>
<dbReference type="RefSeq" id="XP_020097780.1">
    <property type="nucleotide sequence ID" value="XM_020242191.1"/>
</dbReference>
<evidence type="ECO:0000313" key="2">
    <source>
        <dbReference type="Proteomes" id="UP000515123"/>
    </source>
</evidence>